<protein>
    <submittedName>
        <fullName evidence="1">Uncharacterized protein</fullName>
    </submittedName>
</protein>
<comment type="caution">
    <text evidence="1">The sequence shown here is derived from an EMBL/GenBank/DDBJ whole genome shotgun (WGS) entry which is preliminary data.</text>
</comment>
<dbReference type="AlphaFoldDB" id="A0AAW0Q708"/>
<evidence type="ECO:0000313" key="2">
    <source>
        <dbReference type="Proteomes" id="UP001392437"/>
    </source>
</evidence>
<sequence>MSIDNDAACMAKKMSWTRSSTGEKTSAAYLVAPVESGQPTHLAGHVADMADRHNAGPVFYIAERHAESVYQFARYLDFDSAPDDVVSLLKHSDHMADEGEFSTGELVFCAYDTISWQAVPRRCVFVVEVSLYCTTQAELFFSKLLGRCADPRNRHAVLCHAARLSTRTVMGFKRSVPPGSSIPVIEVPDTRAKLTPETVNPARFVEEARKAIDDAEGAVVALVDHALGKELLPPGAEELDFLPELREYEHIGDMMPKFRRGDARLRVGPELGFVSPCPHLRLLVSRRERTMATFDKTTSMLVDETRGMGVHELVQEQAWIRRAVVGRIDGSPETIRYLVADIDSPAHSEASWGDDVDPQGPAYNCDLLETLLRLTELRQDLPFKMWPCRPAPDHETLAEGFRQLSMMGCIQEREGGVIRLTMRGQATLEAFATFRNSTVISPNFETVCLVATAKELSSLRVRRVVILMALINVFPGMLIIEDNGTLLQFREEYTWGVGYEHFARGWLWLALGFILWQFGRPNQHGLPIDVLTPVKFHGVSVLLNSANCILSVFHELSQGFDKEAEESGEDNPLVGLFHADNVDRLTKATELDEAEVHEAEWALFEVLNTRCVLVERNTPDGIPTAIEQLNARRANVGARYEAVFGTNLESRDEAPRFTAIYSFVKVPKIQNEPFLVSELTYIPRDICCNLNQESAQLLPWSSETLYPHQD</sequence>
<dbReference type="Proteomes" id="UP001392437">
    <property type="component" value="Unassembled WGS sequence"/>
</dbReference>
<organism evidence="1 2">
    <name type="scientific">Apiospora kogelbergensis</name>
    <dbReference type="NCBI Taxonomy" id="1337665"/>
    <lineage>
        <taxon>Eukaryota</taxon>
        <taxon>Fungi</taxon>
        <taxon>Dikarya</taxon>
        <taxon>Ascomycota</taxon>
        <taxon>Pezizomycotina</taxon>
        <taxon>Sordariomycetes</taxon>
        <taxon>Xylariomycetidae</taxon>
        <taxon>Amphisphaeriales</taxon>
        <taxon>Apiosporaceae</taxon>
        <taxon>Apiospora</taxon>
    </lineage>
</organism>
<dbReference type="EMBL" id="JAQQWP010000011">
    <property type="protein sequence ID" value="KAK8096294.1"/>
    <property type="molecule type" value="Genomic_DNA"/>
</dbReference>
<evidence type="ECO:0000313" key="1">
    <source>
        <dbReference type="EMBL" id="KAK8096294.1"/>
    </source>
</evidence>
<gene>
    <name evidence="1" type="ORF">PG999_014316</name>
</gene>
<keyword evidence="2" id="KW-1185">Reference proteome</keyword>
<reference evidence="1 2" key="1">
    <citation type="submission" date="2023-01" db="EMBL/GenBank/DDBJ databases">
        <title>Analysis of 21 Apiospora genomes using comparative genomics revels a genus with tremendous synthesis potential of carbohydrate active enzymes and secondary metabolites.</title>
        <authorList>
            <person name="Sorensen T."/>
        </authorList>
    </citation>
    <scope>NUCLEOTIDE SEQUENCE [LARGE SCALE GENOMIC DNA]</scope>
    <source>
        <strain evidence="1 2">CBS 117206</strain>
    </source>
</reference>
<name>A0AAW0Q708_9PEZI</name>
<accession>A0AAW0Q708</accession>
<proteinExistence type="predicted"/>